<dbReference type="GO" id="GO:0005524">
    <property type="term" value="F:ATP binding"/>
    <property type="evidence" value="ECO:0007669"/>
    <property type="project" value="InterPro"/>
</dbReference>
<evidence type="ECO:0000313" key="3">
    <source>
        <dbReference type="Proteomes" id="UP000734854"/>
    </source>
</evidence>
<dbReference type="SUPFAM" id="SSF56112">
    <property type="entry name" value="Protein kinase-like (PK-like)"/>
    <property type="match status" value="1"/>
</dbReference>
<dbReference type="Proteomes" id="UP000734854">
    <property type="component" value="Unassembled WGS sequence"/>
</dbReference>
<keyword evidence="3" id="KW-1185">Reference proteome</keyword>
<dbReference type="AlphaFoldDB" id="A0A8J5LN91"/>
<dbReference type="Pfam" id="PF07714">
    <property type="entry name" value="PK_Tyr_Ser-Thr"/>
    <property type="match status" value="1"/>
</dbReference>
<reference evidence="2 3" key="1">
    <citation type="submission" date="2020-08" db="EMBL/GenBank/DDBJ databases">
        <title>Plant Genome Project.</title>
        <authorList>
            <person name="Zhang R.-G."/>
        </authorList>
    </citation>
    <scope>NUCLEOTIDE SEQUENCE [LARGE SCALE GENOMIC DNA]</scope>
    <source>
        <tissue evidence="2">Rhizome</tissue>
    </source>
</reference>
<dbReference type="InterPro" id="IPR001245">
    <property type="entry name" value="Ser-Thr/Tyr_kinase_cat_dom"/>
</dbReference>
<proteinExistence type="predicted"/>
<organism evidence="2 3">
    <name type="scientific">Zingiber officinale</name>
    <name type="common">Ginger</name>
    <name type="synonym">Amomum zingiber</name>
    <dbReference type="NCBI Taxonomy" id="94328"/>
    <lineage>
        <taxon>Eukaryota</taxon>
        <taxon>Viridiplantae</taxon>
        <taxon>Streptophyta</taxon>
        <taxon>Embryophyta</taxon>
        <taxon>Tracheophyta</taxon>
        <taxon>Spermatophyta</taxon>
        <taxon>Magnoliopsida</taxon>
        <taxon>Liliopsida</taxon>
        <taxon>Zingiberales</taxon>
        <taxon>Zingiberaceae</taxon>
        <taxon>Zingiber</taxon>
    </lineage>
</organism>
<gene>
    <name evidence="2" type="ORF">ZIOFF_023146</name>
</gene>
<accession>A0A8J5LN91</accession>
<dbReference type="InterPro" id="IPR011009">
    <property type="entry name" value="Kinase-like_dom_sf"/>
</dbReference>
<evidence type="ECO:0000313" key="2">
    <source>
        <dbReference type="EMBL" id="KAG6519649.1"/>
    </source>
</evidence>
<comment type="caution">
    <text evidence="2">The sequence shown here is derived from an EMBL/GenBank/DDBJ whole genome shotgun (WGS) entry which is preliminary data.</text>
</comment>
<dbReference type="Gene3D" id="1.10.510.10">
    <property type="entry name" value="Transferase(Phosphotransferase) domain 1"/>
    <property type="match status" value="1"/>
</dbReference>
<sequence>MGNCGTREEHAVAAVHAQETAAPLSGATRMPIAFGAAKGLAFLHNDERPVIYHDFNTSNILLDSDYTAKLSDVGLAKAGPEGDETHVSTRVMGPMAMPCQNM</sequence>
<feature type="domain" description="Protein kinase" evidence="1">
    <location>
        <begin position="1"/>
        <end position="102"/>
    </location>
</feature>
<dbReference type="PROSITE" id="PS50011">
    <property type="entry name" value="PROTEIN_KINASE_DOM"/>
    <property type="match status" value="1"/>
</dbReference>
<dbReference type="InterPro" id="IPR050823">
    <property type="entry name" value="Plant_Ser_Thr_Prot_Kinase"/>
</dbReference>
<name>A0A8J5LN91_ZINOF</name>
<dbReference type="GO" id="GO:0004672">
    <property type="term" value="F:protein kinase activity"/>
    <property type="evidence" value="ECO:0007669"/>
    <property type="project" value="InterPro"/>
</dbReference>
<evidence type="ECO:0000259" key="1">
    <source>
        <dbReference type="PROSITE" id="PS50011"/>
    </source>
</evidence>
<dbReference type="InterPro" id="IPR000719">
    <property type="entry name" value="Prot_kinase_dom"/>
</dbReference>
<protein>
    <recommendedName>
        <fullName evidence="1">Protein kinase domain-containing protein</fullName>
    </recommendedName>
</protein>
<dbReference type="PANTHER" id="PTHR45621">
    <property type="entry name" value="OS01G0588500 PROTEIN-RELATED"/>
    <property type="match status" value="1"/>
</dbReference>
<dbReference type="EMBL" id="JACMSC010000006">
    <property type="protein sequence ID" value="KAG6519649.1"/>
    <property type="molecule type" value="Genomic_DNA"/>
</dbReference>